<organism evidence="2 3">
    <name type="scientific">Necator americanus</name>
    <name type="common">Human hookworm</name>
    <dbReference type="NCBI Taxonomy" id="51031"/>
    <lineage>
        <taxon>Eukaryota</taxon>
        <taxon>Metazoa</taxon>
        <taxon>Ecdysozoa</taxon>
        <taxon>Nematoda</taxon>
        <taxon>Chromadorea</taxon>
        <taxon>Rhabditida</taxon>
        <taxon>Rhabditina</taxon>
        <taxon>Rhabditomorpha</taxon>
        <taxon>Strongyloidea</taxon>
        <taxon>Ancylostomatidae</taxon>
        <taxon>Bunostominae</taxon>
        <taxon>Necator</taxon>
    </lineage>
</organism>
<name>A0ABR1DDG3_NECAM</name>
<dbReference type="Proteomes" id="UP001303046">
    <property type="component" value="Unassembled WGS sequence"/>
</dbReference>
<evidence type="ECO:0000313" key="2">
    <source>
        <dbReference type="EMBL" id="KAK6747945.1"/>
    </source>
</evidence>
<accession>A0ABR1DDG3</accession>
<dbReference type="PROSITE" id="PS01186">
    <property type="entry name" value="EGF_2"/>
    <property type="match status" value="1"/>
</dbReference>
<feature type="domain" description="EGF-like" evidence="1">
    <location>
        <begin position="206"/>
        <end position="220"/>
    </location>
</feature>
<keyword evidence="3" id="KW-1185">Reference proteome</keyword>
<reference evidence="2 3" key="1">
    <citation type="submission" date="2023-08" db="EMBL/GenBank/DDBJ databases">
        <title>A Necator americanus chromosomal reference genome.</title>
        <authorList>
            <person name="Ilik V."/>
            <person name="Petrzelkova K.J."/>
            <person name="Pardy F."/>
            <person name="Fuh T."/>
            <person name="Niatou-Singa F.S."/>
            <person name="Gouil Q."/>
            <person name="Baker L."/>
            <person name="Ritchie M.E."/>
            <person name="Jex A.R."/>
            <person name="Gazzola D."/>
            <person name="Li H."/>
            <person name="Toshio Fujiwara R."/>
            <person name="Zhan B."/>
            <person name="Aroian R.V."/>
            <person name="Pafco B."/>
            <person name="Schwarz E.M."/>
        </authorList>
    </citation>
    <scope>NUCLEOTIDE SEQUENCE [LARGE SCALE GENOMIC DNA]</scope>
    <source>
        <strain evidence="2 3">Aroian</strain>
        <tissue evidence="2">Whole animal</tissue>
    </source>
</reference>
<comment type="caution">
    <text evidence="2">The sequence shown here is derived from an EMBL/GenBank/DDBJ whole genome shotgun (WGS) entry which is preliminary data.</text>
</comment>
<sequence>MYGKLSPNNSAGYIECISEILSTIQSSHSWLYPTKSHGKHETELSSAVLKDVINDNLLTTEISATQGGPKTLPIPCPVTVWPAYLLYKSPQMIDEFYGSPYQCAYESFCPDPCCHGIHSSSPLLFSQKCALNKCLHKDRCHIEAAFNDDFTAMRVNKWNITCPCGKGLMYRPDIESCVHSDLCSEHQRCPATFDCVNTIADPGYKCICQLGYMKNDLGQCVPIGISSSAWHGFAYSGPVSLSSYHQTCEVDRKESFLGHLLHWIFEIGVLHVECPLLDATLAAVLYIADFFHSLTKIADLT</sequence>
<protein>
    <recommendedName>
        <fullName evidence="1">EGF-like domain-containing protein</fullName>
    </recommendedName>
</protein>
<evidence type="ECO:0000259" key="1">
    <source>
        <dbReference type="PROSITE" id="PS01186"/>
    </source>
</evidence>
<evidence type="ECO:0000313" key="3">
    <source>
        <dbReference type="Proteomes" id="UP001303046"/>
    </source>
</evidence>
<dbReference type="InterPro" id="IPR000742">
    <property type="entry name" value="EGF"/>
</dbReference>
<proteinExistence type="predicted"/>
<gene>
    <name evidence="2" type="primary">Necator_chrIV.g14180</name>
    <name evidence="2" type="ORF">RB195_000886</name>
</gene>
<dbReference type="EMBL" id="JAVFWL010000004">
    <property type="protein sequence ID" value="KAK6747945.1"/>
    <property type="molecule type" value="Genomic_DNA"/>
</dbReference>